<dbReference type="Proteomes" id="UP001141434">
    <property type="component" value="Unassembled WGS sequence"/>
</dbReference>
<protein>
    <recommendedName>
        <fullName evidence="1">DUF7730 domain-containing protein</fullName>
    </recommendedName>
</protein>
<dbReference type="PANTHER" id="PTHR38790:SF9">
    <property type="entry name" value="F-BOX DOMAIN-CONTAINING PROTEIN"/>
    <property type="match status" value="1"/>
</dbReference>
<evidence type="ECO:0000313" key="3">
    <source>
        <dbReference type="Proteomes" id="UP001141434"/>
    </source>
</evidence>
<sequence length="300" mass="34148">MARIKQGVFSWEDVLAQRYQTNKPPPLPRTRRRTLAAPQAQSQCRLLTRLSPELRVMIWEFALGGLHLHIIQRSGQRLGHVVCPASTSASSKDAPFCEICHGGGIAQPVKEGDLVRAGRQDRLLGVPMACRHMYHESIHLLYTLNTFEFSNPWTLPYLRPTIPTEHWDSLRAIELRWSFPGHWLPSKDPVRAVYVSAGRAQWLETCRALARLPTLRSFVLVLGSTWFSEPVEKLAVFLDPLRGLPVHDKTKTGSGRRARSSSSSAAWELRLQGQAYYRHEITRVGEDLRRRGIECWISMV</sequence>
<dbReference type="EMBL" id="JAPMSZ010000007">
    <property type="protein sequence ID" value="KAJ5095817.1"/>
    <property type="molecule type" value="Genomic_DNA"/>
</dbReference>
<reference evidence="2" key="1">
    <citation type="submission" date="2022-11" db="EMBL/GenBank/DDBJ databases">
        <authorList>
            <person name="Petersen C."/>
        </authorList>
    </citation>
    <scope>NUCLEOTIDE SEQUENCE</scope>
    <source>
        <strain evidence="2">IBT 34128</strain>
    </source>
</reference>
<gene>
    <name evidence="2" type="ORF">NUU61_005173</name>
</gene>
<reference evidence="2" key="2">
    <citation type="journal article" date="2023" name="IMA Fungus">
        <title>Comparative genomic study of the Penicillium genus elucidates a diverse pangenome and 15 lateral gene transfer events.</title>
        <authorList>
            <person name="Petersen C."/>
            <person name="Sorensen T."/>
            <person name="Nielsen M.R."/>
            <person name="Sondergaard T.E."/>
            <person name="Sorensen J.L."/>
            <person name="Fitzpatrick D.A."/>
            <person name="Frisvad J.C."/>
            <person name="Nielsen K.L."/>
        </authorList>
    </citation>
    <scope>NUCLEOTIDE SEQUENCE</scope>
    <source>
        <strain evidence="2">IBT 34128</strain>
    </source>
</reference>
<dbReference type="AlphaFoldDB" id="A0A9W9F904"/>
<name>A0A9W9F904_9EURO</name>
<accession>A0A9W9F904</accession>
<dbReference type="OrthoDB" id="4757095at2759"/>
<feature type="domain" description="DUF7730" evidence="1">
    <location>
        <begin position="40"/>
        <end position="244"/>
    </location>
</feature>
<dbReference type="Pfam" id="PF24864">
    <property type="entry name" value="DUF7730"/>
    <property type="match status" value="1"/>
</dbReference>
<dbReference type="GeneID" id="81394923"/>
<proteinExistence type="predicted"/>
<keyword evidence="3" id="KW-1185">Reference proteome</keyword>
<evidence type="ECO:0000313" key="2">
    <source>
        <dbReference type="EMBL" id="KAJ5095817.1"/>
    </source>
</evidence>
<organism evidence="2 3">
    <name type="scientific">Penicillium alfredii</name>
    <dbReference type="NCBI Taxonomy" id="1506179"/>
    <lineage>
        <taxon>Eukaryota</taxon>
        <taxon>Fungi</taxon>
        <taxon>Dikarya</taxon>
        <taxon>Ascomycota</taxon>
        <taxon>Pezizomycotina</taxon>
        <taxon>Eurotiomycetes</taxon>
        <taxon>Eurotiomycetidae</taxon>
        <taxon>Eurotiales</taxon>
        <taxon>Aspergillaceae</taxon>
        <taxon>Penicillium</taxon>
    </lineage>
</organism>
<dbReference type="InterPro" id="IPR056632">
    <property type="entry name" value="DUF7730"/>
</dbReference>
<comment type="caution">
    <text evidence="2">The sequence shown here is derived from an EMBL/GenBank/DDBJ whole genome shotgun (WGS) entry which is preliminary data.</text>
</comment>
<dbReference type="RefSeq" id="XP_056511368.1">
    <property type="nucleotide sequence ID" value="XM_056655755.1"/>
</dbReference>
<dbReference type="PANTHER" id="PTHR38790">
    <property type="entry name" value="2EXR DOMAIN-CONTAINING PROTEIN-RELATED"/>
    <property type="match status" value="1"/>
</dbReference>
<evidence type="ECO:0000259" key="1">
    <source>
        <dbReference type="Pfam" id="PF24864"/>
    </source>
</evidence>